<dbReference type="EMBL" id="CAJNIZ010045826">
    <property type="protein sequence ID" value="CAE7730945.1"/>
    <property type="molecule type" value="Genomic_DNA"/>
</dbReference>
<evidence type="ECO:0000313" key="7">
    <source>
        <dbReference type="Proteomes" id="UP000649617"/>
    </source>
</evidence>
<dbReference type="InterPro" id="IPR012677">
    <property type="entry name" value="Nucleotide-bd_a/b_plait_sf"/>
</dbReference>
<dbReference type="Gene3D" id="3.30.70.330">
    <property type="match status" value="2"/>
</dbReference>
<dbReference type="GO" id="GO:0006397">
    <property type="term" value="P:mRNA processing"/>
    <property type="evidence" value="ECO:0007669"/>
    <property type="project" value="UniProtKB-KW"/>
</dbReference>
<organism evidence="6 7">
    <name type="scientific">Symbiodinium pilosum</name>
    <name type="common">Dinoflagellate</name>
    <dbReference type="NCBI Taxonomy" id="2952"/>
    <lineage>
        <taxon>Eukaryota</taxon>
        <taxon>Sar</taxon>
        <taxon>Alveolata</taxon>
        <taxon>Dinophyceae</taxon>
        <taxon>Suessiales</taxon>
        <taxon>Symbiodiniaceae</taxon>
        <taxon>Symbiodinium</taxon>
    </lineage>
</organism>
<dbReference type="InterPro" id="IPR000504">
    <property type="entry name" value="RRM_dom"/>
</dbReference>
<reference evidence="6" key="1">
    <citation type="submission" date="2021-02" db="EMBL/GenBank/DDBJ databases">
        <authorList>
            <person name="Dougan E. K."/>
            <person name="Rhodes N."/>
            <person name="Thang M."/>
            <person name="Chan C."/>
        </authorList>
    </citation>
    <scope>NUCLEOTIDE SEQUENCE</scope>
</reference>
<evidence type="ECO:0000256" key="4">
    <source>
        <dbReference type="PROSITE-ProRule" id="PRU00176"/>
    </source>
</evidence>
<dbReference type="PROSITE" id="PS50102">
    <property type="entry name" value="RRM"/>
    <property type="match status" value="1"/>
</dbReference>
<keyword evidence="7" id="KW-1185">Reference proteome</keyword>
<feature type="domain" description="RRM" evidence="5">
    <location>
        <begin position="78"/>
        <end position="165"/>
    </location>
</feature>
<protein>
    <submittedName>
        <fullName evidence="6">U2af2 protein</fullName>
    </submittedName>
</protein>
<dbReference type="PANTHER" id="PTHR23139">
    <property type="entry name" value="RNA-BINDING PROTEIN"/>
    <property type="match status" value="1"/>
</dbReference>
<dbReference type="Proteomes" id="UP000649617">
    <property type="component" value="Unassembled WGS sequence"/>
</dbReference>
<keyword evidence="3" id="KW-0508">mRNA splicing</keyword>
<dbReference type="InterPro" id="IPR035979">
    <property type="entry name" value="RBD_domain_sf"/>
</dbReference>
<proteinExistence type="predicted"/>
<sequence>MASSGCPEQTQARPTTSHLECAAISEFVLKNCEGLRLRLRVKFVHLAVRDCCRSSCETSYARLRAGIANDVNASRKNRRLYLGNLPYHLGVTEDSFSKQLYETMRDRGMCNDPNQNPVLHVWFARDKGANYGFCEVASQEETERALQLDGMLVLGVPVSIKRPNDAVSPLGMIGGVPVGMQVPGQQASMLALPSAQVSATSPIIRIDEILKVDEKTTEDDYNDVKEDMQEGCGAHGKLFMVAIVKPAHASGNATLKPGDVYLQCATTDDATKIMRAMGHRKYDGRQISMTSYEESHLSRFAAAGRPMQRCACERTAMTISRTSIKNFLYV</sequence>
<name>A0A812XDZ1_SYMPI</name>
<comment type="caution">
    <text evidence="6">The sequence shown here is derived from an EMBL/GenBank/DDBJ whole genome shotgun (WGS) entry which is preliminary data.</text>
</comment>
<evidence type="ECO:0000259" key="5">
    <source>
        <dbReference type="PROSITE" id="PS50102"/>
    </source>
</evidence>
<dbReference type="GO" id="GO:0008380">
    <property type="term" value="P:RNA splicing"/>
    <property type="evidence" value="ECO:0007669"/>
    <property type="project" value="UniProtKB-KW"/>
</dbReference>
<evidence type="ECO:0000256" key="2">
    <source>
        <dbReference type="ARBA" id="ARBA00022884"/>
    </source>
</evidence>
<dbReference type="OrthoDB" id="10266058at2759"/>
<gene>
    <name evidence="6" type="primary">U2af2</name>
    <name evidence="6" type="ORF">SPIL2461_LOCUS20968</name>
</gene>
<accession>A0A812XDZ1</accession>
<dbReference type="AlphaFoldDB" id="A0A812XDZ1"/>
<evidence type="ECO:0000256" key="1">
    <source>
        <dbReference type="ARBA" id="ARBA00022664"/>
    </source>
</evidence>
<evidence type="ECO:0000256" key="3">
    <source>
        <dbReference type="ARBA" id="ARBA00023187"/>
    </source>
</evidence>
<dbReference type="CDD" id="cd12232">
    <property type="entry name" value="RRM3_U2AF65"/>
    <property type="match status" value="1"/>
</dbReference>
<dbReference type="GO" id="GO:0003723">
    <property type="term" value="F:RNA binding"/>
    <property type="evidence" value="ECO:0007669"/>
    <property type="project" value="UniProtKB-UniRule"/>
</dbReference>
<evidence type="ECO:0000313" key="6">
    <source>
        <dbReference type="EMBL" id="CAE7730945.1"/>
    </source>
</evidence>
<keyword evidence="1" id="KW-0507">mRNA processing</keyword>
<keyword evidence="2 4" id="KW-0694">RNA-binding</keyword>
<dbReference type="SUPFAM" id="SSF54928">
    <property type="entry name" value="RNA-binding domain, RBD"/>
    <property type="match status" value="1"/>
</dbReference>